<feature type="signal peptide" evidence="1">
    <location>
        <begin position="1"/>
        <end position="23"/>
    </location>
</feature>
<gene>
    <name evidence="2" type="ORF">ACG01O_14690</name>
</gene>
<evidence type="ECO:0000313" key="2">
    <source>
        <dbReference type="EMBL" id="MFG6467871.1"/>
    </source>
</evidence>
<evidence type="ECO:0000256" key="1">
    <source>
        <dbReference type="SAM" id="SignalP"/>
    </source>
</evidence>
<evidence type="ECO:0000313" key="3">
    <source>
        <dbReference type="Proteomes" id="UP001606303"/>
    </source>
</evidence>
<dbReference type="EMBL" id="JBIGIB010000004">
    <property type="protein sequence ID" value="MFG6467871.1"/>
    <property type="molecule type" value="Genomic_DNA"/>
</dbReference>
<dbReference type="PROSITE" id="PS51257">
    <property type="entry name" value="PROKAR_LIPOPROTEIN"/>
    <property type="match status" value="1"/>
</dbReference>
<keyword evidence="1" id="KW-0732">Signal</keyword>
<evidence type="ECO:0008006" key="4">
    <source>
        <dbReference type="Google" id="ProtNLM"/>
    </source>
</evidence>
<accession>A0ABW7H0V3</accession>
<dbReference type="Proteomes" id="UP001606303">
    <property type="component" value="Unassembled WGS sequence"/>
</dbReference>
<proteinExistence type="predicted"/>
<organism evidence="2 3">
    <name type="scientific">Pelomonas baiyunensis</name>
    <dbReference type="NCBI Taxonomy" id="3299026"/>
    <lineage>
        <taxon>Bacteria</taxon>
        <taxon>Pseudomonadati</taxon>
        <taxon>Pseudomonadota</taxon>
        <taxon>Betaproteobacteria</taxon>
        <taxon>Burkholderiales</taxon>
        <taxon>Sphaerotilaceae</taxon>
        <taxon>Roseateles</taxon>
    </lineage>
</organism>
<keyword evidence="3" id="KW-1185">Reference proteome</keyword>
<sequence length="655" mass="69781">MRLTHAVALPVATSLVLLLSACGGGGGGGSEAPSPQTVPPLGADCLSGSVARVAVSAAPVAGRNQEVLLLACPGARLDTVQWRQTGGAALALASARSQALSVTPTTAGRHAFSVDFTDARGGSYSGQAEFTAAAPAGSALVLRGEPSVWSGGKTSVRAWVDGLAVADYATARVSWRRVDGPEVTLGDTTQWRVIFTAPDVSADTVLRLRADVTLADGRSLTQDFNLLVQPPPSPAASPLFGTGNLSSRVYPYLAGSAQAAALRECVYSPALSNANLCTLGRLPVLGSETRGELPTVEQVMARVMVSNDWMGQRFEAFLREQDTQGDFRRLLNATTAIVIGGRVRPAFYWSATGAIYLDADYLWQTAAERDTVSEAPDPRSDYGNDLAYATLWRYVQGNKAVGGRSPVLERASRSSADLVPALGRLLYHELTHANDFLPSRSHLLLNPALRVYEAVPSGTASEQLRTQLPFASQEMVDLGRVQFFGAGSTATQRAYQPADIVRFFAADRVTDDYNYSWPTGQSVPREDAAMLAEEALMQLRHGVLRDVAITPQFVSGTSADVVVTWGQRGRVGEPRIKPRVALVLAQTMPWLPAGFLDPLAAPLALRPGLTWGQNLDQAALAAGQVRPLSAEQRALEADLERQRRGGRQPAAALMR</sequence>
<name>A0ABW7H0V3_9BURK</name>
<reference evidence="2 3" key="1">
    <citation type="submission" date="2024-08" db="EMBL/GenBank/DDBJ databases">
        <authorList>
            <person name="Lu H."/>
        </authorList>
    </citation>
    <scope>NUCLEOTIDE SEQUENCE [LARGE SCALE GENOMIC DNA]</scope>
    <source>
        <strain evidence="2 3">BYS87W</strain>
    </source>
</reference>
<feature type="chain" id="PRO_5045183961" description="Lipoprotein" evidence="1">
    <location>
        <begin position="24"/>
        <end position="655"/>
    </location>
</feature>
<dbReference type="RefSeq" id="WP_394385745.1">
    <property type="nucleotide sequence ID" value="NZ_JBIGIB010000004.1"/>
</dbReference>
<protein>
    <recommendedName>
        <fullName evidence="4">Lipoprotein</fullName>
    </recommendedName>
</protein>
<comment type="caution">
    <text evidence="2">The sequence shown here is derived from an EMBL/GenBank/DDBJ whole genome shotgun (WGS) entry which is preliminary data.</text>
</comment>